<dbReference type="InterPro" id="IPR027485">
    <property type="entry name" value="AMMECR1_N"/>
</dbReference>
<proteinExistence type="predicted"/>
<dbReference type="OrthoDB" id="9782820at2"/>
<dbReference type="RefSeq" id="WP_133594876.1">
    <property type="nucleotide sequence ID" value="NZ_SNVV01000030.1"/>
</dbReference>
<dbReference type="EMBL" id="SNVV01000030">
    <property type="protein sequence ID" value="TDN45501.1"/>
    <property type="molecule type" value="Genomic_DNA"/>
</dbReference>
<evidence type="ECO:0000259" key="1">
    <source>
        <dbReference type="PROSITE" id="PS51112"/>
    </source>
</evidence>
<accession>A0A4R6DL00</accession>
<evidence type="ECO:0000313" key="2">
    <source>
        <dbReference type="EMBL" id="TDN45501.1"/>
    </source>
</evidence>
<organism evidence="2 3">
    <name type="scientific">Azoarcus indigens</name>
    <dbReference type="NCBI Taxonomy" id="29545"/>
    <lineage>
        <taxon>Bacteria</taxon>
        <taxon>Pseudomonadati</taxon>
        <taxon>Pseudomonadota</taxon>
        <taxon>Betaproteobacteria</taxon>
        <taxon>Rhodocyclales</taxon>
        <taxon>Zoogloeaceae</taxon>
        <taxon>Azoarcus</taxon>
    </lineage>
</organism>
<dbReference type="SUPFAM" id="SSF143447">
    <property type="entry name" value="AMMECR1-like"/>
    <property type="match status" value="1"/>
</dbReference>
<name>A0A4R6DL00_9RHOO</name>
<dbReference type="InterPro" id="IPR027623">
    <property type="entry name" value="AmmeMemoSam_A"/>
</dbReference>
<dbReference type="PANTHER" id="PTHR13016">
    <property type="entry name" value="AMMECR1 HOMOLOG"/>
    <property type="match status" value="1"/>
</dbReference>
<feature type="domain" description="AMMECR1" evidence="1">
    <location>
        <begin position="7"/>
        <end position="187"/>
    </location>
</feature>
<dbReference type="PROSITE" id="PS51112">
    <property type="entry name" value="AMMECR1"/>
    <property type="match status" value="1"/>
</dbReference>
<dbReference type="Gene3D" id="3.30.700.20">
    <property type="entry name" value="Hypothetical protein ph0010, domain 1"/>
    <property type="match status" value="1"/>
</dbReference>
<keyword evidence="3" id="KW-1185">Reference proteome</keyword>
<sequence>MPPSDTELGGLLLARARQAIAHHLGLGEPPPPEPALAERGATFVTLTKDGELRGCIGSLRPQRSLAEDVAANAVGACRDPRFPPLSADEFPSIRIEVSLLSAPDFLAFADEADLLSQLRPDEDGLILFAGCRSATFLPQVWSQLPEPARFLAALKHKLGLAADHPAERLMAARYSVRKWAETGADGV</sequence>
<dbReference type="Gene3D" id="3.30.1490.150">
    <property type="entry name" value="Hypothetical protein ph0010, domain 2"/>
    <property type="match status" value="1"/>
</dbReference>
<dbReference type="InterPro" id="IPR023473">
    <property type="entry name" value="AMMECR1"/>
</dbReference>
<dbReference type="InterPro" id="IPR036071">
    <property type="entry name" value="AMMECR1_dom_sf"/>
</dbReference>
<dbReference type="PANTHER" id="PTHR13016:SF0">
    <property type="entry name" value="AMME SYNDROME CANDIDATE GENE 1 PROTEIN"/>
    <property type="match status" value="1"/>
</dbReference>
<dbReference type="NCBIfam" id="TIGR04335">
    <property type="entry name" value="AmmeMemoSam_A"/>
    <property type="match status" value="1"/>
</dbReference>
<comment type="caution">
    <text evidence="2">The sequence shown here is derived from an EMBL/GenBank/DDBJ whole genome shotgun (WGS) entry which is preliminary data.</text>
</comment>
<reference evidence="2 3" key="1">
    <citation type="submission" date="2019-03" db="EMBL/GenBank/DDBJ databases">
        <title>Genomic Encyclopedia of Type Strains, Phase IV (KMG-IV): sequencing the most valuable type-strain genomes for metagenomic binning, comparative biology and taxonomic classification.</title>
        <authorList>
            <person name="Goeker M."/>
        </authorList>
    </citation>
    <scope>NUCLEOTIDE SEQUENCE [LARGE SCALE GENOMIC DNA]</scope>
    <source>
        <strain evidence="2 3">DSM 12121</strain>
    </source>
</reference>
<protein>
    <submittedName>
        <fullName evidence="2">Uncharacterized protein (TIGR00296 family)/AmmeMemoRadiSam system protein A</fullName>
    </submittedName>
</protein>
<dbReference type="Pfam" id="PF01871">
    <property type="entry name" value="AMMECR1"/>
    <property type="match status" value="1"/>
</dbReference>
<dbReference type="AlphaFoldDB" id="A0A4R6DL00"/>
<gene>
    <name evidence="2" type="ORF">C7389_13011</name>
</gene>
<dbReference type="Proteomes" id="UP000295129">
    <property type="component" value="Unassembled WGS sequence"/>
</dbReference>
<dbReference type="InterPro" id="IPR002733">
    <property type="entry name" value="AMMECR1_domain"/>
</dbReference>
<evidence type="ECO:0000313" key="3">
    <source>
        <dbReference type="Proteomes" id="UP000295129"/>
    </source>
</evidence>